<dbReference type="RefSeq" id="WP_253667628.1">
    <property type="nucleotide sequence ID" value="NZ_JAMTCP010000001.1"/>
</dbReference>
<dbReference type="Proteomes" id="UP001205311">
    <property type="component" value="Unassembled WGS sequence"/>
</dbReference>
<name>A0ABT1HMB7_STRSD</name>
<sequence>MEHETDEDDDLSAPRERVVIDLADVTTSDQLHRLLRRELGFPLWYGRNWDAFWDAITGLTPLPLEIVFEGWQQMRGRLPEAATMLQRILDEYNEQFGIYPPGPRVFHYR</sequence>
<dbReference type="SUPFAM" id="SSF52038">
    <property type="entry name" value="Barstar-related"/>
    <property type="match status" value="1"/>
</dbReference>
<feature type="domain" description="Barstar (barnase inhibitor)" evidence="2">
    <location>
        <begin position="18"/>
        <end position="99"/>
    </location>
</feature>
<evidence type="ECO:0000313" key="3">
    <source>
        <dbReference type="EMBL" id="MCP2256653.1"/>
    </source>
</evidence>
<dbReference type="Pfam" id="PF01337">
    <property type="entry name" value="Barstar"/>
    <property type="match status" value="1"/>
</dbReference>
<comment type="caution">
    <text evidence="3">The sequence shown here is derived from an EMBL/GenBank/DDBJ whole genome shotgun (WGS) entry which is preliminary data.</text>
</comment>
<gene>
    <name evidence="3" type="ORF">LX15_000336</name>
</gene>
<dbReference type="InterPro" id="IPR000468">
    <property type="entry name" value="Barstar"/>
</dbReference>
<comment type="similarity">
    <text evidence="1">Belongs to the barstar family.</text>
</comment>
<organism evidence="3 4">
    <name type="scientific">Streptoalloteichus tenebrarius (strain ATCC 17920 / DSM 40477 / JCM 4838 / CBS 697.72 / NBRC 16177 / NCIMB 11028 / NRRL B-12390 / A12253. 1 / ISP 5477)</name>
    <name type="common">Streptomyces tenebrarius</name>
    <dbReference type="NCBI Taxonomy" id="1933"/>
    <lineage>
        <taxon>Bacteria</taxon>
        <taxon>Bacillati</taxon>
        <taxon>Actinomycetota</taxon>
        <taxon>Actinomycetes</taxon>
        <taxon>Pseudonocardiales</taxon>
        <taxon>Pseudonocardiaceae</taxon>
        <taxon>Streptoalloteichus</taxon>
    </lineage>
</organism>
<keyword evidence="4" id="KW-1185">Reference proteome</keyword>
<dbReference type="EMBL" id="JAMTCP010000001">
    <property type="protein sequence ID" value="MCP2256653.1"/>
    <property type="molecule type" value="Genomic_DNA"/>
</dbReference>
<reference evidence="3 4" key="1">
    <citation type="submission" date="2022-06" db="EMBL/GenBank/DDBJ databases">
        <title>Genomic Encyclopedia of Archaeal and Bacterial Type Strains, Phase II (KMG-II): from individual species to whole genera.</title>
        <authorList>
            <person name="Goeker M."/>
        </authorList>
    </citation>
    <scope>NUCLEOTIDE SEQUENCE [LARGE SCALE GENOMIC DNA]</scope>
    <source>
        <strain evidence="3 4">DSM 40477</strain>
    </source>
</reference>
<protein>
    <submittedName>
        <fullName evidence="3">Barstar, RNAse (Barnase) inhibitor</fullName>
    </submittedName>
</protein>
<evidence type="ECO:0000259" key="2">
    <source>
        <dbReference type="Pfam" id="PF01337"/>
    </source>
</evidence>
<proteinExistence type="inferred from homology"/>
<dbReference type="InterPro" id="IPR035905">
    <property type="entry name" value="Barstar-like_sf"/>
</dbReference>
<accession>A0ABT1HMB7</accession>
<dbReference type="Gene3D" id="3.30.370.10">
    <property type="entry name" value="Barstar-like"/>
    <property type="match status" value="1"/>
</dbReference>
<evidence type="ECO:0000256" key="1">
    <source>
        <dbReference type="ARBA" id="ARBA00006845"/>
    </source>
</evidence>
<evidence type="ECO:0000313" key="4">
    <source>
        <dbReference type="Proteomes" id="UP001205311"/>
    </source>
</evidence>